<evidence type="ECO:0000256" key="1">
    <source>
        <dbReference type="ARBA" id="ARBA00006484"/>
    </source>
</evidence>
<dbReference type="InterPro" id="IPR036291">
    <property type="entry name" value="NAD(P)-bd_dom_sf"/>
</dbReference>
<dbReference type="SUPFAM" id="SSF51735">
    <property type="entry name" value="NAD(P)-binding Rossmann-fold domains"/>
    <property type="match status" value="1"/>
</dbReference>
<dbReference type="InterPro" id="IPR002347">
    <property type="entry name" value="SDR_fam"/>
</dbReference>
<dbReference type="GO" id="GO:0016491">
    <property type="term" value="F:oxidoreductase activity"/>
    <property type="evidence" value="ECO:0007669"/>
    <property type="project" value="UniProtKB-KW"/>
</dbReference>
<name>A0AAE9L7S7_PAEPO</name>
<keyword evidence="2" id="KW-0560">Oxidoreductase</keyword>
<protein>
    <submittedName>
        <fullName evidence="3">SDR family NAD(P)-dependent oxidoreductase</fullName>
    </submittedName>
</protein>
<dbReference type="RefSeq" id="WP_250261310.1">
    <property type="nucleotide sequence ID" value="NZ_CP097770.1"/>
</dbReference>
<proteinExistence type="inferred from homology"/>
<reference evidence="3" key="1">
    <citation type="submission" date="2022-11" db="EMBL/GenBank/DDBJ databases">
        <authorList>
            <person name="Vasilchenko N.G."/>
            <person name="Prazdnova E.V."/>
            <person name="Gorovtsov A.V."/>
            <person name="Chistyakov V.A."/>
            <person name="Pak M.L."/>
        </authorList>
    </citation>
    <scope>NUCLEOTIDE SEQUENCE</scope>
    <source>
        <strain evidence="3">R 4.5</strain>
    </source>
</reference>
<evidence type="ECO:0000256" key="2">
    <source>
        <dbReference type="ARBA" id="ARBA00023002"/>
    </source>
</evidence>
<dbReference type="AlphaFoldDB" id="A0AAE9L7S7"/>
<dbReference type="Pfam" id="PF00106">
    <property type="entry name" value="adh_short"/>
    <property type="match status" value="1"/>
</dbReference>
<comment type="similarity">
    <text evidence="1">Belongs to the short-chain dehydrogenases/reductases (SDR) family.</text>
</comment>
<dbReference type="PANTHER" id="PTHR43669:SF3">
    <property type="entry name" value="ALCOHOL DEHYDROGENASE, PUTATIVE (AFU_ORTHOLOGUE AFUA_3G03445)-RELATED"/>
    <property type="match status" value="1"/>
</dbReference>
<evidence type="ECO:0000313" key="4">
    <source>
        <dbReference type="Proteomes" id="UP001055784"/>
    </source>
</evidence>
<organism evidence="3 4">
    <name type="scientific">Paenibacillus polymyxa</name>
    <name type="common">Bacillus polymyxa</name>
    <dbReference type="NCBI Taxonomy" id="1406"/>
    <lineage>
        <taxon>Bacteria</taxon>
        <taxon>Bacillati</taxon>
        <taxon>Bacillota</taxon>
        <taxon>Bacilli</taxon>
        <taxon>Bacillales</taxon>
        <taxon>Paenibacillaceae</taxon>
        <taxon>Paenibacillus</taxon>
    </lineage>
</organism>
<dbReference type="Gene3D" id="3.40.50.720">
    <property type="entry name" value="NAD(P)-binding Rossmann-like Domain"/>
    <property type="match status" value="1"/>
</dbReference>
<dbReference type="Proteomes" id="UP001055784">
    <property type="component" value="Chromosome"/>
</dbReference>
<dbReference type="PANTHER" id="PTHR43669">
    <property type="entry name" value="5-KETO-D-GLUCONATE 5-REDUCTASE"/>
    <property type="match status" value="1"/>
</dbReference>
<gene>
    <name evidence="3" type="ORF">MF626_001331</name>
</gene>
<sequence length="90" mass="9934">MKTIAIIGAGPGLGFSLAKTFGKHGFRIALVSRTQDNQYAEQFNEMGIEAKGFAADITNKMQLTAAFQQIRNTFGTIDQVEFRSLMEICQ</sequence>
<accession>A0AAE9L7S7</accession>
<dbReference type="EMBL" id="CP097770">
    <property type="protein sequence ID" value="URJ51879.1"/>
    <property type="molecule type" value="Genomic_DNA"/>
</dbReference>
<evidence type="ECO:0000313" key="3">
    <source>
        <dbReference type="EMBL" id="URJ51879.1"/>
    </source>
</evidence>